<sequence>MNDDVVALLFDVVGRLEQQIRTGEYPAIVALQGDRTLVFSDYDYLWDDAAAQAFERRAADHGRRIGVVRWVLAVGDQRAGCGGAQSLTASAT</sequence>
<reference evidence="2" key="1">
    <citation type="journal article" date="2019" name="Int. J. Syst. Evol. Microbiol.">
        <title>The Global Catalogue of Microorganisms (GCM) 10K type strain sequencing project: providing services to taxonomists for standard genome sequencing and annotation.</title>
        <authorList>
            <consortium name="The Broad Institute Genomics Platform"/>
            <consortium name="The Broad Institute Genome Sequencing Center for Infectious Disease"/>
            <person name="Wu L."/>
            <person name="Ma J."/>
        </authorList>
    </citation>
    <scope>NUCLEOTIDE SEQUENCE [LARGE SCALE GENOMIC DNA]</scope>
    <source>
        <strain evidence="2">JCM 31696</strain>
    </source>
</reference>
<gene>
    <name evidence="1" type="ORF">ACFQ07_32755</name>
</gene>
<accession>A0ABW3CUJ5</accession>
<comment type="caution">
    <text evidence="1">The sequence shown here is derived from an EMBL/GenBank/DDBJ whole genome shotgun (WGS) entry which is preliminary data.</text>
</comment>
<dbReference type="Proteomes" id="UP001597083">
    <property type="component" value="Unassembled WGS sequence"/>
</dbReference>
<dbReference type="EMBL" id="JBHTIR010004341">
    <property type="protein sequence ID" value="MFD0857043.1"/>
    <property type="molecule type" value="Genomic_DNA"/>
</dbReference>
<name>A0ABW3CUJ5_9ACTN</name>
<proteinExistence type="predicted"/>
<keyword evidence="2" id="KW-1185">Reference proteome</keyword>
<organism evidence="1 2">
    <name type="scientific">Actinomadura adrarensis</name>
    <dbReference type="NCBI Taxonomy" id="1819600"/>
    <lineage>
        <taxon>Bacteria</taxon>
        <taxon>Bacillati</taxon>
        <taxon>Actinomycetota</taxon>
        <taxon>Actinomycetes</taxon>
        <taxon>Streptosporangiales</taxon>
        <taxon>Thermomonosporaceae</taxon>
        <taxon>Actinomadura</taxon>
    </lineage>
</organism>
<protein>
    <submittedName>
        <fullName evidence="1">Uncharacterized protein</fullName>
    </submittedName>
</protein>
<evidence type="ECO:0000313" key="1">
    <source>
        <dbReference type="EMBL" id="MFD0857043.1"/>
    </source>
</evidence>
<evidence type="ECO:0000313" key="2">
    <source>
        <dbReference type="Proteomes" id="UP001597083"/>
    </source>
</evidence>